<comment type="caution">
    <text evidence="1">The sequence shown here is derived from an EMBL/GenBank/DDBJ whole genome shotgun (WGS) entry which is preliminary data.</text>
</comment>
<evidence type="ECO:0000313" key="2">
    <source>
        <dbReference type="Proteomes" id="UP000554235"/>
    </source>
</evidence>
<sequence>MEDSVEAHDFADMIRIEYNILTIKTPDDELEFADMVRGWTSLSLGSCPAGSTEDEFTTKTARLLLLSMMNWAGLGAMLTRILVPSDGWKAWEPEENLATRYPWVHDREIKHRYWAG</sequence>
<name>A0A8H4P721_9HYPO</name>
<proteinExistence type="predicted"/>
<keyword evidence="2" id="KW-1185">Reference proteome</keyword>
<accession>A0A8H4P721</accession>
<evidence type="ECO:0000313" key="1">
    <source>
        <dbReference type="EMBL" id="KAF4464849.1"/>
    </source>
</evidence>
<dbReference type="Proteomes" id="UP000554235">
    <property type="component" value="Unassembled WGS sequence"/>
</dbReference>
<reference evidence="1 2" key="1">
    <citation type="submission" date="2020-01" db="EMBL/GenBank/DDBJ databases">
        <title>Identification and distribution of gene clusters putatively required for synthesis of sphingolipid metabolism inhibitors in phylogenetically diverse species of the filamentous fungus Fusarium.</title>
        <authorList>
            <person name="Kim H.-S."/>
            <person name="Busman M."/>
            <person name="Brown D.W."/>
            <person name="Divon H."/>
            <person name="Uhlig S."/>
            <person name="Proctor R.H."/>
        </authorList>
    </citation>
    <scope>NUCLEOTIDE SEQUENCE [LARGE SCALE GENOMIC DNA]</scope>
    <source>
        <strain evidence="1 2">NRRL 20459</strain>
    </source>
</reference>
<organism evidence="1 2">
    <name type="scientific">Fusarium albosuccineum</name>
    <dbReference type="NCBI Taxonomy" id="1237068"/>
    <lineage>
        <taxon>Eukaryota</taxon>
        <taxon>Fungi</taxon>
        <taxon>Dikarya</taxon>
        <taxon>Ascomycota</taxon>
        <taxon>Pezizomycotina</taxon>
        <taxon>Sordariomycetes</taxon>
        <taxon>Hypocreomycetidae</taxon>
        <taxon>Hypocreales</taxon>
        <taxon>Nectriaceae</taxon>
        <taxon>Fusarium</taxon>
        <taxon>Fusarium decemcellulare species complex</taxon>
    </lineage>
</organism>
<dbReference type="EMBL" id="JAADYS010001135">
    <property type="protein sequence ID" value="KAF4464849.1"/>
    <property type="molecule type" value="Genomic_DNA"/>
</dbReference>
<protein>
    <submittedName>
        <fullName evidence="1">Uncharacterized protein</fullName>
    </submittedName>
</protein>
<gene>
    <name evidence="1" type="ORF">FALBO_8313</name>
</gene>
<dbReference type="AlphaFoldDB" id="A0A8H4P721"/>